<accession>A0A0T9LRU9</accession>
<reference evidence="1 2" key="1">
    <citation type="submission" date="2015-03" db="EMBL/GenBank/DDBJ databases">
        <authorList>
            <person name="Murphy D."/>
        </authorList>
    </citation>
    <scope>NUCLEOTIDE SEQUENCE [LARGE SCALE GENOMIC DNA]</scope>
    <source>
        <strain evidence="1 2">BR165/97</strain>
    </source>
</reference>
<dbReference type="EMBL" id="CPZJ01000002">
    <property type="protein sequence ID" value="CNF17962.1"/>
    <property type="molecule type" value="Genomic_DNA"/>
</dbReference>
<gene>
    <name evidence="1" type="ORF">ERS008530_00608</name>
</gene>
<sequence length="51" mass="5737">MPDKNHEETTVNEGLAKIHEASEQLTEEQIEQLAEDAKAAARENAQKHTHD</sequence>
<dbReference type="eggNOG" id="ENOG5031IT1">
    <property type="taxonomic scope" value="Bacteria"/>
</dbReference>
<dbReference type="AlphaFoldDB" id="A0A0T9LRU9"/>
<organism evidence="1 2">
    <name type="scientific">Yersinia intermedia</name>
    <dbReference type="NCBI Taxonomy" id="631"/>
    <lineage>
        <taxon>Bacteria</taxon>
        <taxon>Pseudomonadati</taxon>
        <taxon>Pseudomonadota</taxon>
        <taxon>Gammaproteobacteria</taxon>
        <taxon>Enterobacterales</taxon>
        <taxon>Yersiniaceae</taxon>
        <taxon>Yersinia</taxon>
    </lineage>
</organism>
<proteinExistence type="predicted"/>
<protein>
    <submittedName>
        <fullName evidence="1">Uncharacterized protein</fullName>
    </submittedName>
</protein>
<dbReference type="Proteomes" id="UP000038750">
    <property type="component" value="Unassembled WGS sequence"/>
</dbReference>
<evidence type="ECO:0000313" key="2">
    <source>
        <dbReference type="Proteomes" id="UP000038750"/>
    </source>
</evidence>
<name>A0A0T9LRU9_YERIN</name>
<evidence type="ECO:0000313" key="1">
    <source>
        <dbReference type="EMBL" id="CNF17962.1"/>
    </source>
</evidence>
<dbReference type="RefSeq" id="WP_170930811.1">
    <property type="nucleotide sequence ID" value="NZ_CBCPKE010000008.1"/>
</dbReference>